<evidence type="ECO:0000313" key="2">
    <source>
        <dbReference type="Proteomes" id="UP000054217"/>
    </source>
</evidence>
<name>A0A0C3KRJ2_PISTI</name>
<evidence type="ECO:0000313" key="1">
    <source>
        <dbReference type="EMBL" id="KIO12177.1"/>
    </source>
</evidence>
<dbReference type="EMBL" id="KN831948">
    <property type="protein sequence ID" value="KIO12177.1"/>
    <property type="molecule type" value="Genomic_DNA"/>
</dbReference>
<dbReference type="Proteomes" id="UP000054217">
    <property type="component" value="Unassembled WGS sequence"/>
</dbReference>
<dbReference type="InParanoid" id="A0A0C3KRJ2"/>
<organism evidence="1 2">
    <name type="scientific">Pisolithus tinctorius Marx 270</name>
    <dbReference type="NCBI Taxonomy" id="870435"/>
    <lineage>
        <taxon>Eukaryota</taxon>
        <taxon>Fungi</taxon>
        <taxon>Dikarya</taxon>
        <taxon>Basidiomycota</taxon>
        <taxon>Agaricomycotina</taxon>
        <taxon>Agaricomycetes</taxon>
        <taxon>Agaricomycetidae</taxon>
        <taxon>Boletales</taxon>
        <taxon>Sclerodermatineae</taxon>
        <taxon>Pisolithaceae</taxon>
        <taxon>Pisolithus</taxon>
    </lineage>
</organism>
<dbReference type="HOGENOM" id="CLU_2224304_0_0_1"/>
<protein>
    <submittedName>
        <fullName evidence="1">Uncharacterized protein</fullName>
    </submittedName>
</protein>
<sequence length="106" mass="12329">MNNSDVVRFVVAWSRYPGHQANSCQSYSRPFHLATIDVEVSHLQYKLVRVPIVHAFILRNVESGEVALDGAPEWCQFDSLVNKKNAGHYFVLVAWNMFRVQRKHWD</sequence>
<keyword evidence="2" id="KW-1185">Reference proteome</keyword>
<reference evidence="1 2" key="1">
    <citation type="submission" date="2014-04" db="EMBL/GenBank/DDBJ databases">
        <authorList>
            <consortium name="DOE Joint Genome Institute"/>
            <person name="Kuo A."/>
            <person name="Kohler A."/>
            <person name="Costa M.D."/>
            <person name="Nagy L.G."/>
            <person name="Floudas D."/>
            <person name="Copeland A."/>
            <person name="Barry K.W."/>
            <person name="Cichocki N."/>
            <person name="Veneault-Fourrey C."/>
            <person name="LaButti K."/>
            <person name="Lindquist E.A."/>
            <person name="Lipzen A."/>
            <person name="Lundell T."/>
            <person name="Morin E."/>
            <person name="Murat C."/>
            <person name="Sun H."/>
            <person name="Tunlid A."/>
            <person name="Henrissat B."/>
            <person name="Grigoriev I.V."/>
            <person name="Hibbett D.S."/>
            <person name="Martin F."/>
            <person name="Nordberg H.P."/>
            <person name="Cantor M.N."/>
            <person name="Hua S.X."/>
        </authorList>
    </citation>
    <scope>NUCLEOTIDE SEQUENCE [LARGE SCALE GENOMIC DNA]</scope>
    <source>
        <strain evidence="1 2">Marx 270</strain>
    </source>
</reference>
<proteinExistence type="predicted"/>
<gene>
    <name evidence="1" type="ORF">M404DRAFT_749385</name>
</gene>
<reference evidence="2" key="2">
    <citation type="submission" date="2015-01" db="EMBL/GenBank/DDBJ databases">
        <title>Evolutionary Origins and Diversification of the Mycorrhizal Mutualists.</title>
        <authorList>
            <consortium name="DOE Joint Genome Institute"/>
            <consortium name="Mycorrhizal Genomics Consortium"/>
            <person name="Kohler A."/>
            <person name="Kuo A."/>
            <person name="Nagy L.G."/>
            <person name="Floudas D."/>
            <person name="Copeland A."/>
            <person name="Barry K.W."/>
            <person name="Cichocki N."/>
            <person name="Veneault-Fourrey C."/>
            <person name="LaButti K."/>
            <person name="Lindquist E.A."/>
            <person name="Lipzen A."/>
            <person name="Lundell T."/>
            <person name="Morin E."/>
            <person name="Murat C."/>
            <person name="Riley R."/>
            <person name="Ohm R."/>
            <person name="Sun H."/>
            <person name="Tunlid A."/>
            <person name="Henrissat B."/>
            <person name="Grigoriev I.V."/>
            <person name="Hibbett D.S."/>
            <person name="Martin F."/>
        </authorList>
    </citation>
    <scope>NUCLEOTIDE SEQUENCE [LARGE SCALE GENOMIC DNA]</scope>
    <source>
        <strain evidence="2">Marx 270</strain>
    </source>
</reference>
<dbReference type="AlphaFoldDB" id="A0A0C3KRJ2"/>
<accession>A0A0C3KRJ2</accession>